<dbReference type="Proteomes" id="UP000634668">
    <property type="component" value="Unassembled WGS sequence"/>
</dbReference>
<feature type="transmembrane region" description="Helical" evidence="7">
    <location>
        <begin position="80"/>
        <end position="101"/>
    </location>
</feature>
<feature type="transmembrane region" description="Helical" evidence="7">
    <location>
        <begin position="122"/>
        <end position="145"/>
    </location>
</feature>
<evidence type="ECO:0000256" key="5">
    <source>
        <dbReference type="ARBA" id="ARBA00023136"/>
    </source>
</evidence>
<keyword evidence="9" id="KW-1185">Reference proteome</keyword>
<feature type="transmembrane region" description="Helical" evidence="7">
    <location>
        <begin position="375"/>
        <end position="396"/>
    </location>
</feature>
<protein>
    <submittedName>
        <fullName evidence="8">Transporter</fullName>
    </submittedName>
</protein>
<dbReference type="Pfam" id="PF00474">
    <property type="entry name" value="SSF"/>
    <property type="match status" value="1"/>
</dbReference>
<dbReference type="GO" id="GO:0005886">
    <property type="term" value="C:plasma membrane"/>
    <property type="evidence" value="ECO:0007669"/>
    <property type="project" value="TreeGrafter"/>
</dbReference>
<dbReference type="EMBL" id="BMWP01000040">
    <property type="protein sequence ID" value="GGW49443.1"/>
    <property type="molecule type" value="Genomic_DNA"/>
</dbReference>
<comment type="subcellular location">
    <subcellularLocation>
        <location evidence="1">Membrane</location>
        <topology evidence="1">Multi-pass membrane protein</topology>
    </subcellularLocation>
</comment>
<dbReference type="Gene3D" id="1.20.1730.10">
    <property type="entry name" value="Sodium/glucose cotransporter"/>
    <property type="match status" value="1"/>
</dbReference>
<feature type="transmembrane region" description="Helical" evidence="7">
    <location>
        <begin position="38"/>
        <end position="60"/>
    </location>
</feature>
<reference evidence="8" key="2">
    <citation type="submission" date="2020-09" db="EMBL/GenBank/DDBJ databases">
        <authorList>
            <person name="Sun Q."/>
            <person name="Kim S."/>
        </authorList>
    </citation>
    <scope>NUCLEOTIDE SEQUENCE</scope>
    <source>
        <strain evidence="8">KCTC 12113</strain>
    </source>
</reference>
<keyword evidence="4 7" id="KW-1133">Transmembrane helix</keyword>
<keyword evidence="5 7" id="KW-0472">Membrane</keyword>
<name>A0A918MRD7_9FLAO</name>
<sequence>MTLSELDFYVFIGYFSFVLIIGFGITFFIKKKQSSKDYFFAGNSLPWWVIGSSIIAANISAEQFIGMTGSGYVVGLGIAAYEWLGAIGLLLVAKYFLPIYLQNGIYTMPGFLEKRYDSRLRSCLAVFWLLVYWFVNLSSVLYLGALVLKGFLGLSFLHWILILAVLSGLYSVVGGLKAVAYTDVVQVIFLILGGLTTTYFVLQAISNSNDIFLGLELLIEKTPEKFDLILDKSNPNYKYLPGFSVILGGLWVANIAYFGCNQYIIQRSLAAKNIREAQHGMAFAAFLKIFIPLIVVLPGIAAFALNAEIGKPDEAYPWLLSNYVPSGFKGLAFAALVAAIVSSLSSMVTSASTIFTFDIFQPIFNSEISDSKLVVTGRIIGVISLVIAVIVAPMLTTLDQAFQYIQDFTGMVTPGIVVVFLFGLFWKKANATAALWTIILTIPVSITLDLLINELPFLDRMGFAFLTLSFILICISILHKEDCNDLIKIDRGMYKTSLLFNVSVLFISGVLGVIYYNFW</sequence>
<accession>A0A918MRD7</accession>
<feature type="transmembrane region" description="Helical" evidence="7">
    <location>
        <begin position="239"/>
        <end position="260"/>
    </location>
</feature>
<evidence type="ECO:0000256" key="3">
    <source>
        <dbReference type="ARBA" id="ARBA00022692"/>
    </source>
</evidence>
<evidence type="ECO:0000256" key="6">
    <source>
        <dbReference type="RuleBase" id="RU362091"/>
    </source>
</evidence>
<feature type="transmembrane region" description="Helical" evidence="7">
    <location>
        <begin position="498"/>
        <end position="518"/>
    </location>
</feature>
<feature type="transmembrane region" description="Helical" evidence="7">
    <location>
        <begin position="6"/>
        <end position="29"/>
    </location>
</feature>
<dbReference type="PANTHER" id="PTHR11819">
    <property type="entry name" value="SOLUTE CARRIER FAMILY 5"/>
    <property type="match status" value="1"/>
</dbReference>
<feature type="transmembrane region" description="Helical" evidence="7">
    <location>
        <begin position="184"/>
        <end position="205"/>
    </location>
</feature>
<dbReference type="PANTHER" id="PTHR11819:SF195">
    <property type="entry name" value="SODIUM_GLUCOSE COTRANSPORTER 4"/>
    <property type="match status" value="1"/>
</dbReference>
<evidence type="ECO:0000313" key="9">
    <source>
        <dbReference type="Proteomes" id="UP000634668"/>
    </source>
</evidence>
<dbReference type="GO" id="GO:0005412">
    <property type="term" value="F:D-glucose:sodium symporter activity"/>
    <property type="evidence" value="ECO:0007669"/>
    <property type="project" value="TreeGrafter"/>
</dbReference>
<dbReference type="RefSeq" id="WP_026814697.1">
    <property type="nucleotide sequence ID" value="NZ_BMWP01000040.1"/>
</dbReference>
<comment type="similarity">
    <text evidence="2 6">Belongs to the sodium:solute symporter (SSF) (TC 2.A.21) family.</text>
</comment>
<dbReference type="AlphaFoldDB" id="A0A918MRD7"/>
<evidence type="ECO:0000256" key="4">
    <source>
        <dbReference type="ARBA" id="ARBA00022989"/>
    </source>
</evidence>
<organism evidence="8 9">
    <name type="scientific">Arenibacter certesii</name>
    <dbReference type="NCBI Taxonomy" id="228955"/>
    <lineage>
        <taxon>Bacteria</taxon>
        <taxon>Pseudomonadati</taxon>
        <taxon>Bacteroidota</taxon>
        <taxon>Flavobacteriia</taxon>
        <taxon>Flavobacteriales</taxon>
        <taxon>Flavobacteriaceae</taxon>
        <taxon>Arenibacter</taxon>
    </lineage>
</organism>
<reference evidence="8" key="1">
    <citation type="journal article" date="2014" name="Int. J. Syst. Evol. Microbiol.">
        <title>Complete genome sequence of Corynebacterium casei LMG S-19264T (=DSM 44701T), isolated from a smear-ripened cheese.</title>
        <authorList>
            <consortium name="US DOE Joint Genome Institute (JGI-PGF)"/>
            <person name="Walter F."/>
            <person name="Albersmeier A."/>
            <person name="Kalinowski J."/>
            <person name="Ruckert C."/>
        </authorList>
    </citation>
    <scope>NUCLEOTIDE SEQUENCE</scope>
    <source>
        <strain evidence="8">KCTC 12113</strain>
    </source>
</reference>
<evidence type="ECO:0000256" key="2">
    <source>
        <dbReference type="ARBA" id="ARBA00006434"/>
    </source>
</evidence>
<feature type="transmembrane region" description="Helical" evidence="7">
    <location>
        <begin position="458"/>
        <end position="478"/>
    </location>
</feature>
<proteinExistence type="inferred from homology"/>
<evidence type="ECO:0000313" key="8">
    <source>
        <dbReference type="EMBL" id="GGW49443.1"/>
    </source>
</evidence>
<feature type="transmembrane region" description="Helical" evidence="7">
    <location>
        <begin position="408"/>
        <end position="426"/>
    </location>
</feature>
<evidence type="ECO:0000256" key="1">
    <source>
        <dbReference type="ARBA" id="ARBA00004141"/>
    </source>
</evidence>
<dbReference type="NCBIfam" id="TIGR00813">
    <property type="entry name" value="sss"/>
    <property type="match status" value="1"/>
</dbReference>
<keyword evidence="3 7" id="KW-0812">Transmembrane</keyword>
<feature type="transmembrane region" description="Helical" evidence="7">
    <location>
        <begin position="281"/>
        <end position="307"/>
    </location>
</feature>
<dbReference type="PROSITE" id="PS50283">
    <property type="entry name" value="NA_SOLUT_SYMP_3"/>
    <property type="match status" value="1"/>
</dbReference>
<dbReference type="InterPro" id="IPR001734">
    <property type="entry name" value="Na/solute_symporter"/>
</dbReference>
<feature type="transmembrane region" description="Helical" evidence="7">
    <location>
        <begin position="327"/>
        <end position="355"/>
    </location>
</feature>
<dbReference type="InterPro" id="IPR038377">
    <property type="entry name" value="Na/Glc_symporter_sf"/>
</dbReference>
<feature type="transmembrane region" description="Helical" evidence="7">
    <location>
        <begin position="151"/>
        <end position="172"/>
    </location>
</feature>
<comment type="caution">
    <text evidence="8">The sequence shown here is derived from an EMBL/GenBank/DDBJ whole genome shotgun (WGS) entry which is preliminary data.</text>
</comment>
<gene>
    <name evidence="8" type="primary">yidK</name>
    <name evidence="8" type="ORF">GCM10007383_36680</name>
</gene>
<feature type="transmembrane region" description="Helical" evidence="7">
    <location>
        <begin position="433"/>
        <end position="452"/>
    </location>
</feature>
<evidence type="ECO:0000256" key="7">
    <source>
        <dbReference type="SAM" id="Phobius"/>
    </source>
</evidence>